<sequence length="641" mass="68360">MSYSSLSQYNGTYPQGYGGPLHTKTKHAEASQFNPQDAQDLPASTTGASGAVRIRGAKTGICTAFLIIILPLTAFVALLLGLVHHYRVEGGDAMSPNLGPGTKDQAGVIYVDFSATILTTVASWSSTAAPLLLTFVISLSSFPAARKLLEASRSPGGSELPTPFQFSLMLATLEKPGPSTLWELLKYRFSWKSRGSQGPAMGFLTAVLYISLFVSTLIFVTDTWLHFTTETVAFTQISPLTTIPNTSFDLINDTMQQCYNVSYPAYGELIAATSFQACTLNPAAANTFLSGNLGIPLLSNSSMDGEVKTHIDKNGTSFAYLGVPARPDLSNVDFSAHTWALSSSCTPITKDCITEIIGPEAQYNCSSIAFEGDIATNSMNQIAMQYYGGAAMSDPVQWNVSVGNPYYYAAIASVNQNTGHKRAFEQDPGIAIGLHGATIITVACSTTVWDVEYTSINGSIARFMTSPSNASMANLMLGTQSYTHVADAFLTQSFSTGAWLGNSSQDIADSFANEYSLAALSLGGSAMTPSLANEAQSRTEILVARVPLAPLYALVASNLLLFIMGLVLTIWAIGTARDDVREVQARLGVVGLVGSYFEGEAAQHPVRDIEDIFGEKSGSGERKVGIFKTPLGGWILRTRSS</sequence>
<protein>
    <submittedName>
        <fullName evidence="1">Uncharacterized protein</fullName>
    </submittedName>
</protein>
<organism evidence="1 2">
    <name type="scientific">Lasiodiplodia mahajangana</name>
    <dbReference type="NCBI Taxonomy" id="1108764"/>
    <lineage>
        <taxon>Eukaryota</taxon>
        <taxon>Fungi</taxon>
        <taxon>Dikarya</taxon>
        <taxon>Ascomycota</taxon>
        <taxon>Pezizomycotina</taxon>
        <taxon>Dothideomycetes</taxon>
        <taxon>Dothideomycetes incertae sedis</taxon>
        <taxon>Botryosphaeriales</taxon>
        <taxon>Botryosphaeriaceae</taxon>
        <taxon>Lasiodiplodia</taxon>
    </lineage>
</organism>
<comment type="caution">
    <text evidence="1">The sequence shown here is derived from an EMBL/GenBank/DDBJ whole genome shotgun (WGS) entry which is preliminary data.</text>
</comment>
<evidence type="ECO:0000313" key="2">
    <source>
        <dbReference type="Proteomes" id="UP001153332"/>
    </source>
</evidence>
<dbReference type="EMBL" id="JAPUUL010000086">
    <property type="protein sequence ID" value="KAJ8132775.1"/>
    <property type="molecule type" value="Genomic_DNA"/>
</dbReference>
<evidence type="ECO:0000313" key="1">
    <source>
        <dbReference type="EMBL" id="KAJ8132775.1"/>
    </source>
</evidence>
<proteinExistence type="predicted"/>
<dbReference type="Proteomes" id="UP001153332">
    <property type="component" value="Unassembled WGS sequence"/>
</dbReference>
<gene>
    <name evidence="1" type="ORF">O1611_g854</name>
</gene>
<accession>A0ACC2JZD4</accession>
<reference evidence="1" key="1">
    <citation type="submission" date="2022-12" db="EMBL/GenBank/DDBJ databases">
        <title>Genome Sequence of Lasiodiplodia mahajangana.</title>
        <authorList>
            <person name="Buettner E."/>
        </authorList>
    </citation>
    <scope>NUCLEOTIDE SEQUENCE</scope>
    <source>
        <strain evidence="1">VT137</strain>
    </source>
</reference>
<name>A0ACC2JZD4_9PEZI</name>
<keyword evidence="2" id="KW-1185">Reference proteome</keyword>